<dbReference type="CDD" id="cd22160">
    <property type="entry name" value="F-box_AtFBL13-like"/>
    <property type="match status" value="1"/>
</dbReference>
<dbReference type="InterPro" id="IPR055411">
    <property type="entry name" value="LRR_FXL15/At3g58940/PEG3-like"/>
</dbReference>
<accession>A0A803MQ02</accession>
<dbReference type="Pfam" id="PF08387">
    <property type="entry name" value="FBD"/>
    <property type="match status" value="1"/>
</dbReference>
<dbReference type="Pfam" id="PF00646">
    <property type="entry name" value="F-box"/>
    <property type="match status" value="1"/>
</dbReference>
<dbReference type="InterPro" id="IPR006566">
    <property type="entry name" value="FBD"/>
</dbReference>
<dbReference type="InterPro" id="IPR036047">
    <property type="entry name" value="F-box-like_dom_sf"/>
</dbReference>
<dbReference type="PROSITE" id="PS50181">
    <property type="entry name" value="FBOX"/>
    <property type="match status" value="1"/>
</dbReference>
<dbReference type="InterPro" id="IPR001810">
    <property type="entry name" value="F-box_dom"/>
</dbReference>
<organism evidence="2 3">
    <name type="scientific">Chenopodium quinoa</name>
    <name type="common">Quinoa</name>
    <dbReference type="NCBI Taxonomy" id="63459"/>
    <lineage>
        <taxon>Eukaryota</taxon>
        <taxon>Viridiplantae</taxon>
        <taxon>Streptophyta</taxon>
        <taxon>Embryophyta</taxon>
        <taxon>Tracheophyta</taxon>
        <taxon>Spermatophyta</taxon>
        <taxon>Magnoliopsida</taxon>
        <taxon>eudicotyledons</taxon>
        <taxon>Gunneridae</taxon>
        <taxon>Pentapetalae</taxon>
        <taxon>Caryophyllales</taxon>
        <taxon>Chenopodiaceae</taxon>
        <taxon>Chenopodioideae</taxon>
        <taxon>Atripliceae</taxon>
        <taxon>Chenopodium</taxon>
    </lineage>
</organism>
<dbReference type="SMART" id="SM00256">
    <property type="entry name" value="FBOX"/>
    <property type="match status" value="1"/>
</dbReference>
<evidence type="ECO:0000313" key="3">
    <source>
        <dbReference type="Proteomes" id="UP000596660"/>
    </source>
</evidence>
<keyword evidence="3" id="KW-1185">Reference proteome</keyword>
<protein>
    <recommendedName>
        <fullName evidence="1">F-box domain-containing protein</fullName>
    </recommendedName>
</protein>
<dbReference type="OrthoDB" id="612216at2759"/>
<proteinExistence type="predicted"/>
<name>A0A803MQ02_CHEQI</name>
<dbReference type="PANTHER" id="PTHR31900">
    <property type="entry name" value="F-BOX/RNI SUPERFAMILY PROTEIN-RELATED"/>
    <property type="match status" value="1"/>
</dbReference>
<dbReference type="Gene3D" id="3.80.10.10">
    <property type="entry name" value="Ribonuclease Inhibitor"/>
    <property type="match status" value="1"/>
</dbReference>
<evidence type="ECO:0000313" key="2">
    <source>
        <dbReference type="EnsemblPlants" id="AUR62033353-RA:cds"/>
    </source>
</evidence>
<dbReference type="Gramene" id="AUR62033353-RA">
    <property type="protein sequence ID" value="AUR62033353-RA:cds"/>
    <property type="gene ID" value="AUR62033353"/>
</dbReference>
<dbReference type="OMA" id="GRINGWI"/>
<sequence length="508" mass="57856">MGATSSNPVRRCKLLDLEERRPIKRLKKGDSAHGNGILLEDRISSLPDALLGDILSFLPTKDAVVTSVLSRRWRRVFTWVTRLHFDDSPISLCVDRPCMPDSFPNFKRFVDNLLQLCHSHNITTFRLHFGRDDLSPYKFGRCKKGCLPQLNPMHLNTWMCFPLTRGVKELDIRARVREPGKLPSALFGCPTLEVLKINVNLHLEVPLSFCLPNLKEFNLTLPVIPDGDFATRLVSSCPSLEHLTLDGYWNPLKPIIISSPSLRRLSVCTHSLGSSYLRTEVVLDVTNVEYLMYDDVSASHYCIGDLNALVEAEINQSVPEDTLNLLWRLSNVRRLFLMESCVVALHLCESEQLKLPVFRNLSHLKLGCSAFISWYTLLMELLNCAPFLETLSLPEGIVFDDGEDDEQYMEMSGQECKSWSCTPIIPSCLASNLKRISVHDYKLTEWELEVVKYFLRSSLVLEELDVALECWKSETERISLNETLQKLPRASKTCSIKVRRGDYCMGTL</sequence>
<dbReference type="Pfam" id="PF24758">
    <property type="entry name" value="LRR_At5g56370"/>
    <property type="match status" value="1"/>
</dbReference>
<dbReference type="InterPro" id="IPR050232">
    <property type="entry name" value="FBL13/AtMIF1-like"/>
</dbReference>
<reference evidence="2" key="1">
    <citation type="journal article" date="2017" name="Nature">
        <title>The genome of Chenopodium quinoa.</title>
        <authorList>
            <person name="Jarvis D.E."/>
            <person name="Ho Y.S."/>
            <person name="Lightfoot D.J."/>
            <person name="Schmoeckel S.M."/>
            <person name="Li B."/>
            <person name="Borm T.J.A."/>
            <person name="Ohyanagi H."/>
            <person name="Mineta K."/>
            <person name="Michell C.T."/>
            <person name="Saber N."/>
            <person name="Kharbatia N.M."/>
            <person name="Rupper R.R."/>
            <person name="Sharp A.R."/>
            <person name="Dally N."/>
            <person name="Boughton B.A."/>
            <person name="Woo Y.H."/>
            <person name="Gao G."/>
            <person name="Schijlen E.G.W.M."/>
            <person name="Guo X."/>
            <person name="Momin A.A."/>
            <person name="Negrao S."/>
            <person name="Al-Babili S."/>
            <person name="Gehring C."/>
            <person name="Roessner U."/>
            <person name="Jung C."/>
            <person name="Murphy K."/>
            <person name="Arold S.T."/>
            <person name="Gojobori T."/>
            <person name="van der Linden C.G."/>
            <person name="van Loo E.N."/>
            <person name="Jellen E.N."/>
            <person name="Maughan P.J."/>
            <person name="Tester M."/>
        </authorList>
    </citation>
    <scope>NUCLEOTIDE SEQUENCE [LARGE SCALE GENOMIC DNA]</scope>
    <source>
        <strain evidence="2">cv. PI 614886</strain>
    </source>
</reference>
<dbReference type="InterPro" id="IPR032675">
    <property type="entry name" value="LRR_dom_sf"/>
</dbReference>
<dbReference type="EnsemblPlants" id="AUR62033353-RA">
    <property type="protein sequence ID" value="AUR62033353-RA:cds"/>
    <property type="gene ID" value="AUR62033353"/>
</dbReference>
<dbReference type="InterPro" id="IPR053781">
    <property type="entry name" value="F-box_AtFBL13-like"/>
</dbReference>
<dbReference type="KEGG" id="cqi:110685347"/>
<dbReference type="Proteomes" id="UP000596660">
    <property type="component" value="Unplaced"/>
</dbReference>
<dbReference type="SMART" id="SM00579">
    <property type="entry name" value="FBD"/>
    <property type="match status" value="1"/>
</dbReference>
<feature type="domain" description="F-box" evidence="1">
    <location>
        <begin position="40"/>
        <end position="76"/>
    </location>
</feature>
<dbReference type="Gene3D" id="1.20.1280.50">
    <property type="match status" value="1"/>
</dbReference>
<dbReference type="SUPFAM" id="SSF81383">
    <property type="entry name" value="F-box domain"/>
    <property type="match status" value="1"/>
</dbReference>
<dbReference type="PANTHER" id="PTHR31900:SF27">
    <property type="entry name" value="FBD DOMAIN-CONTAINING PROTEIN"/>
    <property type="match status" value="1"/>
</dbReference>
<gene>
    <name evidence="2" type="primary">LOC110731517</name>
</gene>
<dbReference type="SUPFAM" id="SSF52047">
    <property type="entry name" value="RNI-like"/>
    <property type="match status" value="1"/>
</dbReference>
<dbReference type="AlphaFoldDB" id="A0A803MQ02"/>
<reference evidence="2" key="2">
    <citation type="submission" date="2021-03" db="UniProtKB">
        <authorList>
            <consortium name="EnsemblPlants"/>
        </authorList>
    </citation>
    <scope>IDENTIFICATION</scope>
</reference>
<evidence type="ECO:0000259" key="1">
    <source>
        <dbReference type="PROSITE" id="PS50181"/>
    </source>
</evidence>